<feature type="non-terminal residue" evidence="1">
    <location>
        <position position="1"/>
    </location>
</feature>
<feature type="non-terminal residue" evidence="1">
    <location>
        <position position="72"/>
    </location>
</feature>
<reference evidence="1 2" key="1">
    <citation type="submission" date="2019-07" db="EMBL/GenBank/DDBJ databases">
        <title>WGS assembly of Gossypium mustelinum.</title>
        <authorList>
            <person name="Chen Z.J."/>
            <person name="Sreedasyam A."/>
            <person name="Ando A."/>
            <person name="Song Q."/>
            <person name="De L."/>
            <person name="Hulse-Kemp A."/>
            <person name="Ding M."/>
            <person name="Ye W."/>
            <person name="Kirkbride R."/>
            <person name="Jenkins J."/>
            <person name="Plott C."/>
            <person name="Lovell J."/>
            <person name="Lin Y.-M."/>
            <person name="Vaughn R."/>
            <person name="Liu B."/>
            <person name="Li W."/>
            <person name="Simpson S."/>
            <person name="Scheffler B."/>
            <person name="Saski C."/>
            <person name="Grover C."/>
            <person name="Hu G."/>
            <person name="Conover J."/>
            <person name="Carlson J."/>
            <person name="Shu S."/>
            <person name="Boston L."/>
            <person name="Williams M."/>
            <person name="Peterson D."/>
            <person name="Mcgee K."/>
            <person name="Jones D."/>
            <person name="Wendel J."/>
            <person name="Stelly D."/>
            <person name="Grimwood J."/>
            <person name="Schmutz J."/>
        </authorList>
    </citation>
    <scope>NUCLEOTIDE SEQUENCE [LARGE SCALE GENOMIC DNA]</scope>
    <source>
        <strain evidence="1">1408120.09</strain>
    </source>
</reference>
<accession>A0A5D3AD42</accession>
<proteinExistence type="predicted"/>
<dbReference type="AlphaFoldDB" id="A0A5D3AD42"/>
<dbReference type="EMBL" id="CM017636">
    <property type="protein sequence ID" value="TYJ48239.1"/>
    <property type="molecule type" value="Genomic_DNA"/>
</dbReference>
<evidence type="ECO:0000313" key="2">
    <source>
        <dbReference type="Proteomes" id="UP000323597"/>
    </source>
</evidence>
<protein>
    <submittedName>
        <fullName evidence="1">Uncharacterized protein</fullName>
    </submittedName>
</protein>
<gene>
    <name evidence="1" type="ORF">E1A91_A01G047400v1</name>
</gene>
<dbReference type="Proteomes" id="UP000323597">
    <property type="component" value="Chromosome A01"/>
</dbReference>
<evidence type="ECO:0000313" key="1">
    <source>
        <dbReference type="EMBL" id="TYJ48239.1"/>
    </source>
</evidence>
<keyword evidence="2" id="KW-1185">Reference proteome</keyword>
<organism evidence="1 2">
    <name type="scientific">Gossypium mustelinum</name>
    <name type="common">Cotton</name>
    <name type="synonym">Gossypium caicoense</name>
    <dbReference type="NCBI Taxonomy" id="34275"/>
    <lineage>
        <taxon>Eukaryota</taxon>
        <taxon>Viridiplantae</taxon>
        <taxon>Streptophyta</taxon>
        <taxon>Embryophyta</taxon>
        <taxon>Tracheophyta</taxon>
        <taxon>Spermatophyta</taxon>
        <taxon>Magnoliopsida</taxon>
        <taxon>eudicotyledons</taxon>
        <taxon>Gunneridae</taxon>
        <taxon>Pentapetalae</taxon>
        <taxon>rosids</taxon>
        <taxon>malvids</taxon>
        <taxon>Malvales</taxon>
        <taxon>Malvaceae</taxon>
        <taxon>Malvoideae</taxon>
        <taxon>Gossypium</taxon>
    </lineage>
</organism>
<name>A0A5D3AD42_GOSMU</name>
<sequence length="72" mass="8096">NSGAIYPNVPRAVVREIILSSTRYNFARPKSETFGLKFSSKRMLCGLISKCKIFMAQPLCKYSIPRPTPTTI</sequence>